<reference evidence="1 2" key="1">
    <citation type="submission" date="2024-02" db="EMBL/GenBank/DDBJ databases">
        <title>Rhodopirellula caenicola NBRC 110016.</title>
        <authorList>
            <person name="Ichikawa N."/>
            <person name="Katano-Makiyama Y."/>
            <person name="Hidaka K."/>
        </authorList>
    </citation>
    <scope>NUCLEOTIDE SEQUENCE [LARGE SCALE GENOMIC DNA]</scope>
    <source>
        <strain evidence="1 2">NBRC 110016</strain>
    </source>
</reference>
<keyword evidence="2" id="KW-1185">Reference proteome</keyword>
<proteinExistence type="predicted"/>
<accession>A0ABP9VU63</accession>
<protein>
    <submittedName>
        <fullName evidence="1">Uncharacterized protein</fullName>
    </submittedName>
</protein>
<dbReference type="EMBL" id="BAABRO010000010">
    <property type="protein sequence ID" value="GAA5508677.1"/>
    <property type="molecule type" value="Genomic_DNA"/>
</dbReference>
<organism evidence="1 2">
    <name type="scientific">Novipirellula caenicola</name>
    <dbReference type="NCBI Taxonomy" id="1536901"/>
    <lineage>
        <taxon>Bacteria</taxon>
        <taxon>Pseudomonadati</taxon>
        <taxon>Planctomycetota</taxon>
        <taxon>Planctomycetia</taxon>
        <taxon>Pirellulales</taxon>
        <taxon>Pirellulaceae</taxon>
        <taxon>Novipirellula</taxon>
    </lineage>
</organism>
<comment type="caution">
    <text evidence="1">The sequence shown here is derived from an EMBL/GenBank/DDBJ whole genome shotgun (WGS) entry which is preliminary data.</text>
</comment>
<gene>
    <name evidence="1" type="ORF">Rcae01_04144</name>
</gene>
<name>A0ABP9VU63_9BACT</name>
<evidence type="ECO:0000313" key="2">
    <source>
        <dbReference type="Proteomes" id="UP001416858"/>
    </source>
</evidence>
<dbReference type="Proteomes" id="UP001416858">
    <property type="component" value="Unassembled WGS sequence"/>
</dbReference>
<sequence length="86" mass="9229">MSTADPHCRCFRQIAILLSVLGAPNSTLFGHRDMVVWATADRGGKVSFKTAEIVARGLPVDNELIGERTFGFLSARRHGGALGICS</sequence>
<evidence type="ECO:0000313" key="1">
    <source>
        <dbReference type="EMBL" id="GAA5508677.1"/>
    </source>
</evidence>